<organism evidence="2 3">
    <name type="scientific">Candidatus Eubacterium avistercoris</name>
    <dbReference type="NCBI Taxonomy" id="2838567"/>
    <lineage>
        <taxon>Bacteria</taxon>
        <taxon>Bacillati</taxon>
        <taxon>Bacillota</taxon>
        <taxon>Clostridia</taxon>
        <taxon>Eubacteriales</taxon>
        <taxon>Eubacteriaceae</taxon>
        <taxon>Eubacterium</taxon>
    </lineage>
</organism>
<reference evidence="2" key="2">
    <citation type="submission" date="2021-04" db="EMBL/GenBank/DDBJ databases">
        <authorList>
            <person name="Gilroy R."/>
        </authorList>
    </citation>
    <scope>NUCLEOTIDE SEQUENCE</scope>
    <source>
        <strain evidence="2">CHK192-9172</strain>
    </source>
</reference>
<name>A0A9D2IG14_9FIRM</name>
<evidence type="ECO:0000313" key="3">
    <source>
        <dbReference type="Proteomes" id="UP000824024"/>
    </source>
</evidence>
<protein>
    <submittedName>
        <fullName evidence="2">Uncharacterized protein</fullName>
    </submittedName>
</protein>
<sequence>MKKKAHTDFLDLSTLIVYTIMAMAAAVGLIALAALVTNSDITMWNPLAVVSAFFILTGCISGWFILKR</sequence>
<feature type="transmembrane region" description="Helical" evidence="1">
    <location>
        <begin position="12"/>
        <end position="35"/>
    </location>
</feature>
<dbReference type="Proteomes" id="UP000824024">
    <property type="component" value="Unassembled WGS sequence"/>
</dbReference>
<keyword evidence="1" id="KW-1133">Transmembrane helix</keyword>
<evidence type="ECO:0000256" key="1">
    <source>
        <dbReference type="SAM" id="Phobius"/>
    </source>
</evidence>
<gene>
    <name evidence="2" type="ORF">IAA08_07220</name>
</gene>
<comment type="caution">
    <text evidence="2">The sequence shown here is derived from an EMBL/GenBank/DDBJ whole genome shotgun (WGS) entry which is preliminary data.</text>
</comment>
<reference evidence="2" key="1">
    <citation type="journal article" date="2021" name="PeerJ">
        <title>Extensive microbial diversity within the chicken gut microbiome revealed by metagenomics and culture.</title>
        <authorList>
            <person name="Gilroy R."/>
            <person name="Ravi A."/>
            <person name="Getino M."/>
            <person name="Pursley I."/>
            <person name="Horton D.L."/>
            <person name="Alikhan N.F."/>
            <person name="Baker D."/>
            <person name="Gharbi K."/>
            <person name="Hall N."/>
            <person name="Watson M."/>
            <person name="Adriaenssens E.M."/>
            <person name="Foster-Nyarko E."/>
            <person name="Jarju S."/>
            <person name="Secka A."/>
            <person name="Antonio M."/>
            <person name="Oren A."/>
            <person name="Chaudhuri R.R."/>
            <person name="La Ragione R."/>
            <person name="Hildebrand F."/>
            <person name="Pallen M.J."/>
        </authorList>
    </citation>
    <scope>NUCLEOTIDE SEQUENCE</scope>
    <source>
        <strain evidence="2">CHK192-9172</strain>
    </source>
</reference>
<feature type="transmembrane region" description="Helical" evidence="1">
    <location>
        <begin position="47"/>
        <end position="66"/>
    </location>
</feature>
<dbReference type="EMBL" id="DXCH01000200">
    <property type="protein sequence ID" value="HIZ07707.1"/>
    <property type="molecule type" value="Genomic_DNA"/>
</dbReference>
<keyword evidence="1" id="KW-0472">Membrane</keyword>
<keyword evidence="1" id="KW-0812">Transmembrane</keyword>
<accession>A0A9D2IG14</accession>
<dbReference type="AlphaFoldDB" id="A0A9D2IG14"/>
<proteinExistence type="predicted"/>
<evidence type="ECO:0000313" key="2">
    <source>
        <dbReference type="EMBL" id="HIZ07707.1"/>
    </source>
</evidence>